<dbReference type="EMBL" id="CP092884">
    <property type="protein sequence ID" value="UYV82655.1"/>
    <property type="molecule type" value="Genomic_DNA"/>
</dbReference>
<accession>A0ABY6LSE9</accession>
<dbReference type="Proteomes" id="UP001235939">
    <property type="component" value="Chromosome 22"/>
</dbReference>
<keyword evidence="3" id="KW-1185">Reference proteome</keyword>
<protein>
    <recommendedName>
        <fullName evidence="4">Reverse transcriptase</fullName>
    </recommendedName>
</protein>
<evidence type="ECO:0000313" key="3">
    <source>
        <dbReference type="Proteomes" id="UP001235939"/>
    </source>
</evidence>
<evidence type="ECO:0008006" key="4">
    <source>
        <dbReference type="Google" id="ProtNLM"/>
    </source>
</evidence>
<proteinExistence type="predicted"/>
<evidence type="ECO:0000313" key="2">
    <source>
        <dbReference type="EMBL" id="UYV82655.1"/>
    </source>
</evidence>
<feature type="region of interest" description="Disordered" evidence="1">
    <location>
        <begin position="117"/>
        <end position="142"/>
    </location>
</feature>
<organism evidence="2 3">
    <name type="scientific">Cordylochernes scorpioides</name>
    <dbReference type="NCBI Taxonomy" id="51811"/>
    <lineage>
        <taxon>Eukaryota</taxon>
        <taxon>Metazoa</taxon>
        <taxon>Ecdysozoa</taxon>
        <taxon>Arthropoda</taxon>
        <taxon>Chelicerata</taxon>
        <taxon>Arachnida</taxon>
        <taxon>Pseudoscorpiones</taxon>
        <taxon>Cheliferoidea</taxon>
        <taxon>Chernetidae</taxon>
        <taxon>Cordylochernes</taxon>
    </lineage>
</organism>
<gene>
    <name evidence="2" type="ORF">LAZ67_22000404</name>
</gene>
<sequence>MGSSPSLHRFKIKRNPDCVYEERDVDARHYVLDCPRVVGVQEERRRARGAIESKLLRNHSKLLEKAYDVASELYLNLIVAVYACGVDVEKGPIRQQLWNAPPCDNVESWVELQRENNRSPVIHDGGSGDRREEPEGSAATSDDEDLLHQALANCGSRAICGSLEMKLRVVLA</sequence>
<name>A0ABY6LSE9_9ARAC</name>
<reference evidence="2 3" key="1">
    <citation type="submission" date="2022-03" db="EMBL/GenBank/DDBJ databases">
        <title>A chromosomal length assembly of Cordylochernes scorpioides.</title>
        <authorList>
            <person name="Zeh D."/>
            <person name="Zeh J."/>
        </authorList>
    </citation>
    <scope>NUCLEOTIDE SEQUENCE [LARGE SCALE GENOMIC DNA]</scope>
    <source>
        <strain evidence="2">IN4F17</strain>
        <tissue evidence="2">Whole Body</tissue>
    </source>
</reference>
<evidence type="ECO:0000256" key="1">
    <source>
        <dbReference type="SAM" id="MobiDB-lite"/>
    </source>
</evidence>